<accession>A0A2H0UV09</accession>
<feature type="domain" description="DUF5659" evidence="1">
    <location>
        <begin position="10"/>
        <end position="83"/>
    </location>
</feature>
<comment type="caution">
    <text evidence="2">The sequence shown here is derived from an EMBL/GenBank/DDBJ whole genome shotgun (WGS) entry which is preliminary data.</text>
</comment>
<dbReference type="EMBL" id="PFAZ01000001">
    <property type="protein sequence ID" value="PIR89605.1"/>
    <property type="molecule type" value="Genomic_DNA"/>
</dbReference>
<dbReference type="AlphaFoldDB" id="A0A2H0UV09"/>
<gene>
    <name evidence="2" type="ORF">COU07_01775</name>
</gene>
<evidence type="ECO:0000259" key="1">
    <source>
        <dbReference type="Pfam" id="PF18903"/>
    </source>
</evidence>
<organism evidence="2 3">
    <name type="scientific">Candidatus Harrisonbacteria bacterium CG10_big_fil_rev_8_21_14_0_10_40_38</name>
    <dbReference type="NCBI Taxonomy" id="1974583"/>
    <lineage>
        <taxon>Bacteria</taxon>
        <taxon>Candidatus Harrisoniibacteriota</taxon>
    </lineage>
</organism>
<protein>
    <recommendedName>
        <fullName evidence="1">DUF5659 domain-containing protein</fullName>
    </recommendedName>
</protein>
<proteinExistence type="predicted"/>
<dbReference type="InterPro" id="IPR043718">
    <property type="entry name" value="DUF5659"/>
</dbReference>
<evidence type="ECO:0000313" key="2">
    <source>
        <dbReference type="EMBL" id="PIR89605.1"/>
    </source>
</evidence>
<sequence length="85" mass="10129">MTMNQTYNTNELYRTADLSLTAALSCLGFVIQDVEQLNSRRAVFTFENTRELAEAVARYWRREIKVEPQDFFNELKTIKTRIYER</sequence>
<dbReference type="Pfam" id="PF18903">
    <property type="entry name" value="DUF5659"/>
    <property type="match status" value="1"/>
</dbReference>
<dbReference type="Proteomes" id="UP000231157">
    <property type="component" value="Unassembled WGS sequence"/>
</dbReference>
<evidence type="ECO:0000313" key="3">
    <source>
        <dbReference type="Proteomes" id="UP000231157"/>
    </source>
</evidence>
<reference evidence="3" key="1">
    <citation type="submission" date="2017-09" db="EMBL/GenBank/DDBJ databases">
        <title>Depth-based differentiation of microbial function through sediment-hosted aquifers and enrichment of novel symbionts in the deep terrestrial subsurface.</title>
        <authorList>
            <person name="Probst A.J."/>
            <person name="Ladd B."/>
            <person name="Jarett J.K."/>
            <person name="Geller-Mcgrath D.E."/>
            <person name="Sieber C.M.K."/>
            <person name="Emerson J.B."/>
            <person name="Anantharaman K."/>
            <person name="Thomas B.C."/>
            <person name="Malmstrom R."/>
            <person name="Stieglmeier M."/>
            <person name="Klingl A."/>
            <person name="Woyke T."/>
            <person name="Ryan C.M."/>
            <person name="Banfield J.F."/>
        </authorList>
    </citation>
    <scope>NUCLEOTIDE SEQUENCE [LARGE SCALE GENOMIC DNA]</scope>
</reference>
<name>A0A2H0UV09_9BACT</name>